<evidence type="ECO:0000313" key="1">
    <source>
        <dbReference type="EMBL" id="MFK4754246.1"/>
    </source>
</evidence>
<proteinExistence type="predicted"/>
<dbReference type="EMBL" id="JBBKTX010000026">
    <property type="protein sequence ID" value="MFK4754246.1"/>
    <property type="molecule type" value="Genomic_DNA"/>
</dbReference>
<accession>A0ABW8NN03</accession>
<reference evidence="1 2" key="1">
    <citation type="submission" date="2024-03" db="EMBL/GenBank/DDBJ databases">
        <title>High-quality draft genome sequence of Oceanobacter sp. wDCs-4.</title>
        <authorList>
            <person name="Dong C."/>
        </authorList>
    </citation>
    <scope>NUCLEOTIDE SEQUENCE [LARGE SCALE GENOMIC DNA]</scope>
    <source>
        <strain evidence="2">wDCs-4</strain>
    </source>
</reference>
<evidence type="ECO:0000313" key="2">
    <source>
        <dbReference type="Proteomes" id="UP001620597"/>
    </source>
</evidence>
<organism evidence="1 2">
    <name type="scientific">Oceanobacter antarcticus</name>
    <dbReference type="NCBI Taxonomy" id="3133425"/>
    <lineage>
        <taxon>Bacteria</taxon>
        <taxon>Pseudomonadati</taxon>
        <taxon>Pseudomonadota</taxon>
        <taxon>Gammaproteobacteria</taxon>
        <taxon>Oceanospirillales</taxon>
        <taxon>Oceanospirillaceae</taxon>
        <taxon>Oceanobacter</taxon>
    </lineage>
</organism>
<comment type="caution">
    <text evidence="1">The sequence shown here is derived from an EMBL/GenBank/DDBJ whole genome shotgun (WGS) entry which is preliminary data.</text>
</comment>
<sequence>MRKIVFLTSDDGNGLIIQIASSTVAEVLPDRGYMAQIGFGLWLKSGILRFIGVLWMLKISSKKRGLPGKNQSTIFDKMISRLWIDPP</sequence>
<protein>
    <submittedName>
        <fullName evidence="1">Uncharacterized protein</fullName>
    </submittedName>
</protein>
<gene>
    <name evidence="1" type="ORF">WG929_17675</name>
</gene>
<keyword evidence="2" id="KW-1185">Reference proteome</keyword>
<dbReference type="RefSeq" id="WP_416207158.1">
    <property type="nucleotide sequence ID" value="NZ_JBBKTX010000026.1"/>
</dbReference>
<dbReference type="Proteomes" id="UP001620597">
    <property type="component" value="Unassembled WGS sequence"/>
</dbReference>
<name>A0ABW8NN03_9GAMM</name>